<evidence type="ECO:0000256" key="1">
    <source>
        <dbReference type="SAM" id="Phobius"/>
    </source>
</evidence>
<dbReference type="RefSeq" id="WP_183081250.1">
    <property type="nucleotide sequence ID" value="NZ_MCAS01000001.1"/>
</dbReference>
<feature type="transmembrane region" description="Helical" evidence="1">
    <location>
        <begin position="268"/>
        <end position="291"/>
    </location>
</feature>
<organism evidence="2 3">
    <name type="scientific">Paraburkholderia fungorum</name>
    <dbReference type="NCBI Taxonomy" id="134537"/>
    <lineage>
        <taxon>Bacteria</taxon>
        <taxon>Pseudomonadati</taxon>
        <taxon>Pseudomonadota</taxon>
        <taxon>Betaproteobacteria</taxon>
        <taxon>Burkholderiales</taxon>
        <taxon>Burkholderiaceae</taxon>
        <taxon>Paraburkholderia</taxon>
    </lineage>
</organism>
<sequence>MRALLSGTSRWNAREYFSLAIVVAIVMVMAYPFGLFYSCLLFIGLAGSVQRPARLTVLLLCIAAVIALGPLVALKLPIQDGGNDKLQYLEFMQTMHASGIEQYMARQPEFLSFASLYIASTLGGSTDLAFLLIFIAFFSALLVVIWRERYEAIPVFLILLISSSSFFGTYGNVIRQAMAFPFMFLMIFARTRTRSAWFTALAGLAHIPSLIVCLPYLLYRYMGKHVIWPLLAVTGCVLLVSKVSPGLFNSFGSDDSYLSTKVNLYSTWDTYSIVGIATLAAAIFLLSNVLWRRKRPAESVAVAGAQRAAQSCLITLNFAALALIATYAFPKVFERIYIYFFVVALMYLSLMMVQTKRGLTKTLMSFAIVAYGIYGLAKNLAIQPLLYGGDPIGFLTSGMFDLYRPFL</sequence>
<keyword evidence="1" id="KW-0812">Transmembrane</keyword>
<dbReference type="Pfam" id="PF14897">
    <property type="entry name" value="EpsG"/>
    <property type="match status" value="1"/>
</dbReference>
<feature type="transmembrane region" description="Helical" evidence="1">
    <location>
        <begin position="153"/>
        <end position="175"/>
    </location>
</feature>
<gene>
    <name evidence="2" type="ORF">BCY88_02520</name>
</gene>
<protein>
    <recommendedName>
        <fullName evidence="4">EpsG family protein</fullName>
    </recommendedName>
</protein>
<proteinExistence type="predicted"/>
<accession>A0A420H0S0</accession>
<feature type="transmembrane region" description="Helical" evidence="1">
    <location>
        <begin position="365"/>
        <end position="387"/>
    </location>
</feature>
<dbReference type="InterPro" id="IPR049458">
    <property type="entry name" value="EpsG-like"/>
</dbReference>
<evidence type="ECO:0000313" key="3">
    <source>
        <dbReference type="Proteomes" id="UP000283709"/>
    </source>
</evidence>
<comment type="caution">
    <text evidence="2">The sequence shown here is derived from an EMBL/GenBank/DDBJ whole genome shotgun (WGS) entry which is preliminary data.</text>
</comment>
<feature type="transmembrane region" description="Helical" evidence="1">
    <location>
        <begin position="312"/>
        <end position="330"/>
    </location>
</feature>
<dbReference type="AlphaFoldDB" id="A0A420H0S0"/>
<feature type="transmembrane region" description="Helical" evidence="1">
    <location>
        <begin position="195"/>
        <end position="219"/>
    </location>
</feature>
<feature type="transmembrane region" description="Helical" evidence="1">
    <location>
        <begin position="336"/>
        <end position="353"/>
    </location>
</feature>
<dbReference type="EMBL" id="MCAS01000001">
    <property type="protein sequence ID" value="RKF51042.1"/>
    <property type="molecule type" value="Genomic_DNA"/>
</dbReference>
<reference evidence="2 3" key="1">
    <citation type="submission" date="2016-07" db="EMBL/GenBank/DDBJ databases">
        <title>Genome analysis of Burkholderia fungorum ES3-20.</title>
        <authorList>
            <person name="Xu D."/>
            <person name="Yao R."/>
            <person name="Zheng S."/>
        </authorList>
    </citation>
    <scope>NUCLEOTIDE SEQUENCE [LARGE SCALE GENOMIC DNA]</scope>
    <source>
        <strain evidence="2 3">ES3-20</strain>
    </source>
</reference>
<feature type="transmembrane region" description="Helical" evidence="1">
    <location>
        <begin position="16"/>
        <end position="43"/>
    </location>
</feature>
<feature type="transmembrane region" description="Helical" evidence="1">
    <location>
        <begin position="55"/>
        <end position="74"/>
    </location>
</feature>
<evidence type="ECO:0000313" key="2">
    <source>
        <dbReference type="EMBL" id="RKF51042.1"/>
    </source>
</evidence>
<name>A0A420H0S0_9BURK</name>
<keyword evidence="1" id="KW-0472">Membrane</keyword>
<feature type="transmembrane region" description="Helical" evidence="1">
    <location>
        <begin position="128"/>
        <end position="146"/>
    </location>
</feature>
<dbReference type="Proteomes" id="UP000283709">
    <property type="component" value="Unassembled WGS sequence"/>
</dbReference>
<keyword evidence="1" id="KW-1133">Transmembrane helix</keyword>
<feature type="transmembrane region" description="Helical" evidence="1">
    <location>
        <begin position="226"/>
        <end position="248"/>
    </location>
</feature>
<evidence type="ECO:0008006" key="4">
    <source>
        <dbReference type="Google" id="ProtNLM"/>
    </source>
</evidence>